<protein>
    <submittedName>
        <fullName evidence="6">TetR family transcriptional regulator</fullName>
    </submittedName>
</protein>
<comment type="caution">
    <text evidence="6">The sequence shown here is derived from an EMBL/GenBank/DDBJ whole genome shotgun (WGS) entry which is preliminary data.</text>
</comment>
<keyword evidence="1" id="KW-0805">Transcription regulation</keyword>
<reference evidence="6 7" key="1">
    <citation type="submission" date="2018-03" db="EMBL/GenBank/DDBJ databases">
        <title>Genomic Encyclopedia of Type Strains, Phase III (KMG-III): the genomes of soil and plant-associated and newly described type strains.</title>
        <authorList>
            <person name="Whitman W."/>
        </authorList>
    </citation>
    <scope>NUCLEOTIDE SEQUENCE [LARGE SCALE GENOMIC DNA]</scope>
    <source>
        <strain evidence="6 7">CGMCC 4.7125</strain>
    </source>
</reference>
<dbReference type="InterPro" id="IPR009057">
    <property type="entry name" value="Homeodomain-like_sf"/>
</dbReference>
<dbReference type="Pfam" id="PF02909">
    <property type="entry name" value="TetR_C_1"/>
    <property type="match status" value="1"/>
</dbReference>
<sequence>MDQRTGTGLPASFELAWGVREQPNKGPKRGLSLDRIIATAIAVADAEGLRAVSMGRVATELGAAPMSLYRYVATKDELLTLAADAAYGPPPDVPLPGEDWRSALARWARAERDGLRARRWILQIPISGPPTTPNAVAWMDRALRCVEGTGLDAGERMGVLLLVTGFVRSNVLIESQIVEAMEAAGQPAETRLDGYGKRLAAVADRARFPALHAVIDTGVLDEESGDENEDFDFGLDRVLDGIEALIGTRSLRP</sequence>
<dbReference type="GO" id="GO:0003700">
    <property type="term" value="F:DNA-binding transcription factor activity"/>
    <property type="evidence" value="ECO:0007669"/>
    <property type="project" value="TreeGrafter"/>
</dbReference>
<evidence type="ECO:0000256" key="3">
    <source>
        <dbReference type="ARBA" id="ARBA00023163"/>
    </source>
</evidence>
<evidence type="ECO:0000313" key="6">
    <source>
        <dbReference type="EMBL" id="PRX48327.1"/>
    </source>
</evidence>
<dbReference type="InterPro" id="IPR050109">
    <property type="entry name" value="HTH-type_TetR-like_transc_reg"/>
</dbReference>
<proteinExistence type="predicted"/>
<gene>
    <name evidence="6" type="ORF">B0I33_104143</name>
</gene>
<feature type="DNA-binding region" description="H-T-H motif" evidence="4">
    <location>
        <begin position="53"/>
        <end position="72"/>
    </location>
</feature>
<keyword evidence="2 4" id="KW-0238">DNA-binding</keyword>
<dbReference type="InterPro" id="IPR004111">
    <property type="entry name" value="Repressor_TetR_C"/>
</dbReference>
<evidence type="ECO:0000256" key="4">
    <source>
        <dbReference type="PROSITE-ProRule" id="PRU00335"/>
    </source>
</evidence>
<dbReference type="GO" id="GO:0045892">
    <property type="term" value="P:negative regulation of DNA-templated transcription"/>
    <property type="evidence" value="ECO:0007669"/>
    <property type="project" value="InterPro"/>
</dbReference>
<evidence type="ECO:0000259" key="5">
    <source>
        <dbReference type="PROSITE" id="PS50977"/>
    </source>
</evidence>
<dbReference type="Gene3D" id="1.10.357.10">
    <property type="entry name" value="Tetracycline Repressor, domain 2"/>
    <property type="match status" value="1"/>
</dbReference>
<keyword evidence="7" id="KW-1185">Reference proteome</keyword>
<dbReference type="AlphaFoldDB" id="A0A2T0LWF1"/>
<name>A0A2T0LWF1_9PSEU</name>
<evidence type="ECO:0000256" key="2">
    <source>
        <dbReference type="ARBA" id="ARBA00023125"/>
    </source>
</evidence>
<feature type="domain" description="HTH tetR-type" evidence="5">
    <location>
        <begin position="30"/>
        <end position="90"/>
    </location>
</feature>
<dbReference type="SUPFAM" id="SSF48498">
    <property type="entry name" value="Tetracyclin repressor-like, C-terminal domain"/>
    <property type="match status" value="1"/>
</dbReference>
<dbReference type="PANTHER" id="PTHR30055">
    <property type="entry name" value="HTH-TYPE TRANSCRIPTIONAL REGULATOR RUTR"/>
    <property type="match status" value="1"/>
</dbReference>
<evidence type="ECO:0000256" key="1">
    <source>
        <dbReference type="ARBA" id="ARBA00023015"/>
    </source>
</evidence>
<dbReference type="Gene3D" id="1.10.10.60">
    <property type="entry name" value="Homeodomain-like"/>
    <property type="match status" value="1"/>
</dbReference>
<dbReference type="GO" id="GO:0000976">
    <property type="term" value="F:transcription cis-regulatory region binding"/>
    <property type="evidence" value="ECO:0007669"/>
    <property type="project" value="TreeGrafter"/>
</dbReference>
<dbReference type="PANTHER" id="PTHR30055:SF151">
    <property type="entry name" value="TRANSCRIPTIONAL REGULATORY PROTEIN"/>
    <property type="match status" value="1"/>
</dbReference>
<dbReference type="PROSITE" id="PS50977">
    <property type="entry name" value="HTH_TETR_2"/>
    <property type="match status" value="1"/>
</dbReference>
<organism evidence="6 7">
    <name type="scientific">Prauserella shujinwangii</name>
    <dbReference type="NCBI Taxonomy" id="1453103"/>
    <lineage>
        <taxon>Bacteria</taxon>
        <taxon>Bacillati</taxon>
        <taxon>Actinomycetota</taxon>
        <taxon>Actinomycetes</taxon>
        <taxon>Pseudonocardiales</taxon>
        <taxon>Pseudonocardiaceae</taxon>
        <taxon>Prauserella</taxon>
    </lineage>
</organism>
<dbReference type="InterPro" id="IPR001647">
    <property type="entry name" value="HTH_TetR"/>
</dbReference>
<keyword evidence="3" id="KW-0804">Transcription</keyword>
<evidence type="ECO:0000313" key="7">
    <source>
        <dbReference type="Proteomes" id="UP000238362"/>
    </source>
</evidence>
<dbReference type="OrthoDB" id="2570341at2"/>
<dbReference type="Pfam" id="PF00440">
    <property type="entry name" value="TetR_N"/>
    <property type="match status" value="1"/>
</dbReference>
<dbReference type="EMBL" id="PVNH01000004">
    <property type="protein sequence ID" value="PRX48327.1"/>
    <property type="molecule type" value="Genomic_DNA"/>
</dbReference>
<dbReference type="InterPro" id="IPR036271">
    <property type="entry name" value="Tet_transcr_reg_TetR-rel_C_sf"/>
</dbReference>
<dbReference type="Proteomes" id="UP000238362">
    <property type="component" value="Unassembled WGS sequence"/>
</dbReference>
<accession>A0A2T0LWF1</accession>
<dbReference type="SUPFAM" id="SSF46689">
    <property type="entry name" value="Homeodomain-like"/>
    <property type="match status" value="1"/>
</dbReference>